<dbReference type="InterPro" id="IPR027417">
    <property type="entry name" value="P-loop_NTPase"/>
</dbReference>
<evidence type="ECO:0000256" key="2">
    <source>
        <dbReference type="ARBA" id="ARBA00022803"/>
    </source>
</evidence>
<name>A0A450Z6H8_9GAMM</name>
<dbReference type="AlphaFoldDB" id="A0A450Z6H8"/>
<keyword evidence="1" id="KW-0677">Repeat</keyword>
<dbReference type="Gene3D" id="1.25.40.10">
    <property type="entry name" value="Tetratricopeptide repeat domain"/>
    <property type="match status" value="1"/>
</dbReference>
<accession>A0A450Z6H8</accession>
<dbReference type="EMBL" id="CAADFR010000104">
    <property type="protein sequence ID" value="VFK41787.1"/>
    <property type="molecule type" value="Genomic_DNA"/>
</dbReference>
<dbReference type="EMBL" id="CAADFU010000174">
    <property type="protein sequence ID" value="VFK49362.1"/>
    <property type="molecule type" value="Genomic_DNA"/>
</dbReference>
<dbReference type="SUPFAM" id="SSF52540">
    <property type="entry name" value="P-loop containing nucleoside triphosphate hydrolases"/>
    <property type="match status" value="1"/>
</dbReference>
<dbReference type="Gene3D" id="3.40.50.300">
    <property type="entry name" value="P-loop containing nucleotide triphosphate hydrolases"/>
    <property type="match status" value="1"/>
</dbReference>
<evidence type="ECO:0000256" key="1">
    <source>
        <dbReference type="ARBA" id="ARBA00022737"/>
    </source>
</evidence>
<gene>
    <name evidence="4" type="ORF">BECKSD772E_GA0070983_11743</name>
    <name evidence="3" type="ORF">BECKSD772F_GA0070984_11048</name>
</gene>
<sequence>MTHSVLVVTTRVLFGGFYRGLARGNGIAAALDDARIHLANNPGKYEVRRGKDRIMLDLSDWFVPVLFHGGADSPLLTPQPADSATVPVKKHNLRPPHEAGFFGRRRELWEIERWFAGETQRISLTGFGGQGKTELALETGRWLVRTGLFDRAVFVDYAGVQATDARAVAVSTMSTVLEESLLDADAATAALGKIPTLVILDNLEALRELLDAGDNHAVAFVECVNWFLDYFGMTREVALLTDLAERHYRESARLREQGGDLASAAQTWNNLAVLNRSAGRIDAAEIWYRKAMDGFRSVGDTSSPSKCLNNLADLLLTQPSRLDEARRLAEEALAIKETLDPGAAEIWKTYNVLAQIADRQSQPDRAADYRRLAREAKRGFAGTAHEMKRYAKPIAAVVAVCAGQEEHKDLVAAQDAMGQAGGEWRACADAIGQILAGERDEETLCAPLGFGTSMIIEAILREIADPETLSALLPASR</sequence>
<dbReference type="InterPro" id="IPR011990">
    <property type="entry name" value="TPR-like_helical_dom_sf"/>
</dbReference>
<evidence type="ECO:0000313" key="3">
    <source>
        <dbReference type="EMBL" id="VFK41787.1"/>
    </source>
</evidence>
<proteinExistence type="predicted"/>
<evidence type="ECO:0000313" key="4">
    <source>
        <dbReference type="EMBL" id="VFK49362.1"/>
    </source>
</evidence>
<dbReference type="PANTHER" id="PTHR45641">
    <property type="entry name" value="TETRATRICOPEPTIDE REPEAT PROTEIN (AFU_ORTHOLOGUE AFUA_6G03870)"/>
    <property type="match status" value="1"/>
</dbReference>
<keyword evidence="2" id="KW-0802">TPR repeat</keyword>
<dbReference type="PANTHER" id="PTHR45641:SF19">
    <property type="entry name" value="NEPHROCYSTIN-3"/>
    <property type="match status" value="1"/>
</dbReference>
<dbReference type="Pfam" id="PF13424">
    <property type="entry name" value="TPR_12"/>
    <property type="match status" value="1"/>
</dbReference>
<dbReference type="SUPFAM" id="SSF48452">
    <property type="entry name" value="TPR-like"/>
    <property type="match status" value="1"/>
</dbReference>
<organism evidence="4">
    <name type="scientific">Candidatus Kentrum sp. SD</name>
    <dbReference type="NCBI Taxonomy" id="2126332"/>
    <lineage>
        <taxon>Bacteria</taxon>
        <taxon>Pseudomonadati</taxon>
        <taxon>Pseudomonadota</taxon>
        <taxon>Gammaproteobacteria</taxon>
        <taxon>Candidatus Kentrum</taxon>
    </lineage>
</organism>
<protein>
    <submittedName>
        <fullName evidence="4">Tetratricopeptide repeat-containing protein</fullName>
    </submittedName>
</protein>
<reference evidence="4" key="1">
    <citation type="submission" date="2019-02" db="EMBL/GenBank/DDBJ databases">
        <authorList>
            <person name="Gruber-Vodicka R. H."/>
            <person name="Seah K. B. B."/>
        </authorList>
    </citation>
    <scope>NUCLEOTIDE SEQUENCE</scope>
    <source>
        <strain evidence="4">BECK_S1320</strain>
        <strain evidence="3">BECK_S1321</strain>
    </source>
</reference>